<protein>
    <recommendedName>
        <fullName evidence="3">F-box domain-containing protein</fullName>
    </recommendedName>
</protein>
<dbReference type="Proteomes" id="UP000696485">
    <property type="component" value="Unassembled WGS sequence"/>
</dbReference>
<gene>
    <name evidence="1" type="ORF">BG006_004202</name>
</gene>
<dbReference type="EMBL" id="JAAAUY010000232">
    <property type="protein sequence ID" value="KAF9332909.1"/>
    <property type="molecule type" value="Genomic_DNA"/>
</dbReference>
<accession>A0A9P5VMU7</accession>
<organism evidence="1 2">
    <name type="scientific">Podila minutissima</name>
    <dbReference type="NCBI Taxonomy" id="64525"/>
    <lineage>
        <taxon>Eukaryota</taxon>
        <taxon>Fungi</taxon>
        <taxon>Fungi incertae sedis</taxon>
        <taxon>Mucoromycota</taxon>
        <taxon>Mortierellomycotina</taxon>
        <taxon>Mortierellomycetes</taxon>
        <taxon>Mortierellales</taxon>
        <taxon>Mortierellaceae</taxon>
        <taxon>Podila</taxon>
    </lineage>
</organism>
<evidence type="ECO:0000313" key="2">
    <source>
        <dbReference type="Proteomes" id="UP000696485"/>
    </source>
</evidence>
<name>A0A9P5VMU7_9FUNG</name>
<evidence type="ECO:0008006" key="3">
    <source>
        <dbReference type="Google" id="ProtNLM"/>
    </source>
</evidence>
<comment type="caution">
    <text evidence="1">The sequence shown here is derived from an EMBL/GenBank/DDBJ whole genome shotgun (WGS) entry which is preliminary data.</text>
</comment>
<dbReference type="AlphaFoldDB" id="A0A9P5VMU7"/>
<evidence type="ECO:0000313" key="1">
    <source>
        <dbReference type="EMBL" id="KAF9332909.1"/>
    </source>
</evidence>
<sequence length="273" mass="30983">MADLALHIPHILNSITDSLTFSDLLNCILVCRQWHDRFIAILWTDVVTFRSKPAAMRDTWTYLDYSRTAPGRQALLSHAYAIRALTCQGSNSLQILRASNSINLLEINYLMDSVDSKVSDTGLGDLAMLITVNPRLTAVSIENINLKVDHTREELSRFLDFVDKYSTITSISLNPGLEFDIDTVKYWRVLLELAVEQLVIQGSEPEIAPRWICPLQKLHLHIVYGVEMGYVIPGEDITLKRVRERRSAERVAPSFMAQVGRMTKLSDLKLLLQ</sequence>
<proteinExistence type="predicted"/>
<keyword evidence="2" id="KW-1185">Reference proteome</keyword>
<reference evidence="1" key="1">
    <citation type="journal article" date="2020" name="Fungal Divers.">
        <title>Resolving the Mortierellaceae phylogeny through synthesis of multi-gene phylogenetics and phylogenomics.</title>
        <authorList>
            <person name="Vandepol N."/>
            <person name="Liber J."/>
            <person name="Desiro A."/>
            <person name="Na H."/>
            <person name="Kennedy M."/>
            <person name="Barry K."/>
            <person name="Grigoriev I.V."/>
            <person name="Miller A.N."/>
            <person name="O'Donnell K."/>
            <person name="Stajich J.E."/>
            <person name="Bonito G."/>
        </authorList>
    </citation>
    <scope>NUCLEOTIDE SEQUENCE</scope>
    <source>
        <strain evidence="1">NVP1</strain>
    </source>
</reference>